<dbReference type="EMBL" id="SNRY01001904">
    <property type="protein sequence ID" value="KAA6327937.1"/>
    <property type="molecule type" value="Genomic_DNA"/>
</dbReference>
<protein>
    <recommendedName>
        <fullName evidence="1">GmrSD restriction endonucleases N-terminal domain-containing protein</fullName>
    </recommendedName>
</protein>
<evidence type="ECO:0000313" key="2">
    <source>
        <dbReference type="EMBL" id="KAA6327937.1"/>
    </source>
</evidence>
<dbReference type="Pfam" id="PF03235">
    <property type="entry name" value="GmrSD_N"/>
    <property type="match status" value="1"/>
</dbReference>
<feature type="domain" description="GmrSD restriction endonucleases N-terminal" evidence="1">
    <location>
        <begin position="115"/>
        <end position="262"/>
    </location>
</feature>
<gene>
    <name evidence="2" type="ORF">EZS27_023114</name>
</gene>
<reference evidence="2" key="1">
    <citation type="submission" date="2019-03" db="EMBL/GenBank/DDBJ databases">
        <title>Single cell metagenomics reveals metabolic interactions within the superorganism composed of flagellate Streblomastix strix and complex community of Bacteroidetes bacteria on its surface.</title>
        <authorList>
            <person name="Treitli S.C."/>
            <person name="Kolisko M."/>
            <person name="Husnik F."/>
            <person name="Keeling P."/>
            <person name="Hampl V."/>
        </authorList>
    </citation>
    <scope>NUCLEOTIDE SEQUENCE</scope>
    <source>
        <strain evidence="2">STM</strain>
    </source>
</reference>
<name>A0A5J4R1D6_9ZZZZ</name>
<sequence length="458" mass="53209">MTLELNTAQDEKMLLFPIKEAGDNDEIIYSLSDNTGRSWLKFIKLENNHFEIIEKDDAISEPENDLETKLNQLILDIIEAEQSGTDIESLTESQVNPYDPDKIKVSSKQFSIKLIKEMIDSDDIDLNPDFQRNFVWNSIQKSRLIESILLRIPLPMFYFSEDEEGKISVIDGLQRLTTINDFMNNKFPLRGLEYLGSTCKDRYYRDDNDKKGLDAKYSRWFNMTQISGNVIDPTSPLKVKYDIFKRINTGGKPLNNQEIRNCLAGKGLRETLKEMVFSIEFKKATDRSIKPTRMDDQEVALRFILFHRLLSSDATLENYTGYMDESLDKLTDDLVKSKKEDLSNYVSLFSNAMKNAHYLFGQKYAFRKVQSKDLKSEAHKQLINKALFVSWSVLLSKYKYSNIESQIKEGFLLRPLAKRIDKDKDFMYYLTTGTNGKANIQYVFKVAKELLDEHIIMK</sequence>
<dbReference type="PANTHER" id="PTHR39639:SF1">
    <property type="entry name" value="DUF262 DOMAIN-CONTAINING PROTEIN"/>
    <property type="match status" value="1"/>
</dbReference>
<comment type="caution">
    <text evidence="2">The sequence shown here is derived from an EMBL/GenBank/DDBJ whole genome shotgun (WGS) entry which is preliminary data.</text>
</comment>
<dbReference type="InterPro" id="IPR004919">
    <property type="entry name" value="GmrSD_N"/>
</dbReference>
<organism evidence="2">
    <name type="scientific">termite gut metagenome</name>
    <dbReference type="NCBI Taxonomy" id="433724"/>
    <lineage>
        <taxon>unclassified sequences</taxon>
        <taxon>metagenomes</taxon>
        <taxon>organismal metagenomes</taxon>
    </lineage>
</organism>
<dbReference type="AlphaFoldDB" id="A0A5J4R1D6"/>
<dbReference type="PANTHER" id="PTHR39639">
    <property type="entry name" value="CHROMOSOME 16, WHOLE GENOME SHOTGUN SEQUENCE"/>
    <property type="match status" value="1"/>
</dbReference>
<proteinExistence type="predicted"/>
<evidence type="ECO:0000259" key="1">
    <source>
        <dbReference type="Pfam" id="PF03235"/>
    </source>
</evidence>
<accession>A0A5J4R1D6</accession>